<dbReference type="Proteomes" id="UP000663840">
    <property type="component" value="Unassembled WGS sequence"/>
</dbReference>
<dbReference type="EMBL" id="CP059661">
    <property type="protein sequence ID" value="QRW18679.1"/>
    <property type="molecule type" value="Genomic_DNA"/>
</dbReference>
<evidence type="ECO:0000313" key="6">
    <source>
        <dbReference type="Proteomes" id="UP000663840"/>
    </source>
</evidence>
<name>A0A8H2WB62_9AGAM</name>
<proteinExistence type="predicted"/>
<gene>
    <name evidence="3" type="ORF">RDB_LOCUS12867</name>
    <name evidence="5" type="ORF">RhiXN_00085</name>
    <name evidence="4" type="ORF">RHS04_04836</name>
</gene>
<dbReference type="Proteomes" id="UP000650582">
    <property type="component" value="Unassembled WGS sequence"/>
</dbReference>
<evidence type="ECO:0000313" key="3">
    <source>
        <dbReference type="EMBL" id="CAE6359638.1"/>
    </source>
</evidence>
<evidence type="ECO:0000256" key="2">
    <source>
        <dbReference type="SAM" id="Phobius"/>
    </source>
</evidence>
<evidence type="ECO:0008006" key="7">
    <source>
        <dbReference type="Google" id="ProtNLM"/>
    </source>
</evidence>
<dbReference type="Proteomes" id="UP000650533">
    <property type="component" value="Chromosome 4"/>
</dbReference>
<sequence length="520" mass="56743">MADNLNTRTIQSPGAGPSRPRPPDISVPPSHLPIAPLGVRPRTPTRASTSVYEQSELGSYLHPNAARATTPTGKNGAESNRGRRGSAGSIASITSKITDPGRGFFFVHSIWRTDIITFCSHVRADPSLSNARITHVQARKSRRLPFMHEYLLIFFTSANSQRFVMRIDRLGKVSLGSTSGNSELATDAGAGNAIQEVGIYHLQDSQHGIETTANAPWLAMDGAWGSHPLVTLVAWDKLSEDNKQASHHVQTAVFGMIEYPRLKDVSGLLEGILLEMPNYHLTTANCYLMTRSSLILLHRCYPAAFACYLGPPSGEMISPSLLAEPVWAGLLRWYLPFVVVFFFAYIPLVILLHGFLWTSLMCFGSCDQGSRALTAVAYAVHSIVDVPLPIGIIHSYMTSLEVQTNRLVVNISTQFFRIRNPQVESVPASTSRKPFATLIDDAWLVLIGWIVLGTSCGILLFISAAADYGALAVFVILLIASIWFNFRYGSDGAADIVLDQSGDLDNFFGPPPAIELPSFA</sequence>
<feature type="transmembrane region" description="Helical" evidence="2">
    <location>
        <begin position="468"/>
        <end position="486"/>
    </location>
</feature>
<accession>A0A8H2WB62</accession>
<protein>
    <recommendedName>
        <fullName evidence="7">Transmembrane protein</fullName>
    </recommendedName>
</protein>
<evidence type="ECO:0000313" key="5">
    <source>
        <dbReference type="EMBL" id="QRW18679.1"/>
    </source>
</evidence>
<feature type="transmembrane region" description="Helical" evidence="2">
    <location>
        <begin position="442"/>
        <end position="462"/>
    </location>
</feature>
<dbReference type="EMBL" id="CAJMWR010000240">
    <property type="protein sequence ID" value="CAE6359638.1"/>
    <property type="molecule type" value="Genomic_DNA"/>
</dbReference>
<evidence type="ECO:0000256" key="1">
    <source>
        <dbReference type="SAM" id="MobiDB-lite"/>
    </source>
</evidence>
<dbReference type="EMBL" id="JACYCC010000037">
    <property type="protein sequence ID" value="KAF8680496.1"/>
    <property type="molecule type" value="Genomic_DNA"/>
</dbReference>
<feature type="compositionally biased region" description="Polar residues" evidence="1">
    <location>
        <begin position="1"/>
        <end position="11"/>
    </location>
</feature>
<reference evidence="3" key="3">
    <citation type="submission" date="2021-01" db="EMBL/GenBank/DDBJ databases">
        <authorList>
            <person name="Kaushik A."/>
        </authorList>
    </citation>
    <scope>NUCLEOTIDE SEQUENCE</scope>
    <source>
        <strain evidence="3">AG1-1A</strain>
    </source>
</reference>
<feature type="transmembrane region" description="Helical" evidence="2">
    <location>
        <begin position="333"/>
        <end position="356"/>
    </location>
</feature>
<dbReference type="AlphaFoldDB" id="A0A8H2WB62"/>
<feature type="compositionally biased region" description="Polar residues" evidence="1">
    <location>
        <begin position="45"/>
        <end position="57"/>
    </location>
</feature>
<reference evidence="4" key="2">
    <citation type="submission" date="2020-09" db="EMBL/GenBank/DDBJ databases">
        <title>Comparative genome analyses of four rice-infecting Rhizoctonia solani isolates reveal extensive enrichment of homogalacturonan modification genes.</title>
        <authorList>
            <person name="Lee D.-Y."/>
            <person name="Jeon J."/>
            <person name="Kim K.-T."/>
            <person name="Cheong K."/>
            <person name="Song H."/>
            <person name="Choi G."/>
            <person name="Ko J."/>
            <person name="Opiyo S.O."/>
            <person name="Zuo S."/>
            <person name="Madhav S."/>
            <person name="Lee Y.-H."/>
            <person name="Wang G.-L."/>
        </authorList>
    </citation>
    <scope>NUCLEOTIDE SEQUENCE</scope>
    <source>
        <strain evidence="4">AG1-IA YN-7</strain>
    </source>
</reference>
<feature type="region of interest" description="Disordered" evidence="1">
    <location>
        <begin position="1"/>
        <end position="90"/>
    </location>
</feature>
<keyword evidence="2" id="KW-1133">Transmembrane helix</keyword>
<evidence type="ECO:0000313" key="4">
    <source>
        <dbReference type="EMBL" id="KAF8680496.1"/>
    </source>
</evidence>
<organism evidence="3 6">
    <name type="scientific">Rhizoctonia solani</name>
    <dbReference type="NCBI Taxonomy" id="456999"/>
    <lineage>
        <taxon>Eukaryota</taxon>
        <taxon>Fungi</taxon>
        <taxon>Dikarya</taxon>
        <taxon>Basidiomycota</taxon>
        <taxon>Agaricomycotina</taxon>
        <taxon>Agaricomycetes</taxon>
        <taxon>Cantharellales</taxon>
        <taxon>Ceratobasidiaceae</taxon>
        <taxon>Rhizoctonia</taxon>
    </lineage>
</organism>
<reference evidence="5" key="1">
    <citation type="submission" date="2020-05" db="EMBL/GenBank/DDBJ databases">
        <title>Evolutionary and genomic comparisons of hybrid uninucleate and nonhybrid Rhizoctonia fungi.</title>
        <authorList>
            <person name="Li C."/>
            <person name="Chen X."/>
        </authorList>
    </citation>
    <scope>NUCLEOTIDE SEQUENCE</scope>
    <source>
        <strain evidence="5">AG-1 IA</strain>
    </source>
</reference>
<keyword evidence="2" id="KW-0812">Transmembrane</keyword>
<keyword evidence="2" id="KW-0472">Membrane</keyword>